<evidence type="ECO:0000256" key="7">
    <source>
        <dbReference type="SAM" id="Phobius"/>
    </source>
</evidence>
<comment type="subcellular location">
    <subcellularLocation>
        <location evidence="1">Cell membrane</location>
        <topology evidence="1">Multi-pass membrane protein</topology>
    </subcellularLocation>
</comment>
<dbReference type="PANTHER" id="PTHR33452:SF4">
    <property type="entry name" value="BLL4328 PROTEIN"/>
    <property type="match status" value="1"/>
</dbReference>
<evidence type="ECO:0000313" key="9">
    <source>
        <dbReference type="EMBL" id="SOB89767.1"/>
    </source>
</evidence>
<evidence type="ECO:0000313" key="10">
    <source>
        <dbReference type="Proteomes" id="UP000219331"/>
    </source>
</evidence>
<evidence type="ECO:0000256" key="6">
    <source>
        <dbReference type="ARBA" id="ARBA00023136"/>
    </source>
</evidence>
<feature type="transmembrane region" description="Helical" evidence="7">
    <location>
        <begin position="102"/>
        <end position="122"/>
    </location>
</feature>
<evidence type="ECO:0000256" key="1">
    <source>
        <dbReference type="ARBA" id="ARBA00004651"/>
    </source>
</evidence>
<evidence type="ECO:0000256" key="4">
    <source>
        <dbReference type="ARBA" id="ARBA00022692"/>
    </source>
</evidence>
<evidence type="ECO:0000256" key="2">
    <source>
        <dbReference type="ARBA" id="ARBA00006679"/>
    </source>
</evidence>
<evidence type="ECO:0000313" key="11">
    <source>
        <dbReference type="Proteomes" id="UP000435648"/>
    </source>
</evidence>
<dbReference type="PANTHER" id="PTHR33452">
    <property type="entry name" value="OXIDOREDUCTASE CATD-RELATED"/>
    <property type="match status" value="1"/>
</dbReference>
<dbReference type="EMBL" id="CP046908">
    <property type="protein sequence ID" value="QGZ36704.1"/>
    <property type="molecule type" value="Genomic_DNA"/>
</dbReference>
<feature type="transmembrane region" description="Helical" evidence="7">
    <location>
        <begin position="71"/>
        <end position="90"/>
    </location>
</feature>
<dbReference type="AlphaFoldDB" id="A0A285RBM7"/>
<dbReference type="Proteomes" id="UP000219331">
    <property type="component" value="Unassembled WGS sequence"/>
</dbReference>
<accession>A0A285RBM7</accession>
<dbReference type="KEGG" id="siw:GH266_20705"/>
<dbReference type="GO" id="GO:0005886">
    <property type="term" value="C:plasma membrane"/>
    <property type="evidence" value="ECO:0007669"/>
    <property type="project" value="UniProtKB-SubCell"/>
</dbReference>
<reference evidence="8 11" key="2">
    <citation type="submission" date="2019-12" db="EMBL/GenBank/DDBJ databases">
        <title>The genome of Stappia indica PHM037.</title>
        <authorList>
            <person name="Kacar D."/>
            <person name="Galan B."/>
            <person name="Canedo L."/>
            <person name="Rodriguez P."/>
            <person name="de la Calle F."/>
            <person name="Garcia J.L."/>
        </authorList>
    </citation>
    <scope>NUCLEOTIDE SEQUENCE [LARGE SCALE GENOMIC DNA]</scope>
    <source>
        <strain evidence="8 11">PHM037</strain>
    </source>
</reference>
<evidence type="ECO:0000256" key="5">
    <source>
        <dbReference type="ARBA" id="ARBA00022989"/>
    </source>
</evidence>
<dbReference type="InterPro" id="IPR032808">
    <property type="entry name" value="DoxX"/>
</dbReference>
<feature type="transmembrane region" description="Helical" evidence="7">
    <location>
        <begin position="45"/>
        <end position="64"/>
    </location>
</feature>
<name>A0A285RBM7_9HYPH</name>
<reference evidence="9 10" key="1">
    <citation type="submission" date="2017-08" db="EMBL/GenBank/DDBJ databases">
        <authorList>
            <person name="de Groot N.N."/>
        </authorList>
    </citation>
    <scope>NUCLEOTIDE SEQUENCE [LARGE SCALE GENOMIC DNA]</scope>
    <source>
        <strain evidence="9 10">USBA 352</strain>
    </source>
</reference>
<sequence>MTFLKSYSGPLLSVFRIAAGLLFLQHGTTKYLSLPPTQMSGASPMTMGGAAGLIELVCGALIVLGLFTRPAAFLASGTMAVAYFMAHAPQNFYPILNGGELAALYCFAFLYLSAAGPGPISIDRMRGAA</sequence>
<dbReference type="EMBL" id="OBML01000001">
    <property type="protein sequence ID" value="SOB89767.1"/>
    <property type="molecule type" value="Genomic_DNA"/>
</dbReference>
<keyword evidence="5 7" id="KW-1133">Transmembrane helix</keyword>
<proteinExistence type="inferred from homology"/>
<dbReference type="STRING" id="538381.GCA_001696535_01455"/>
<keyword evidence="10" id="KW-1185">Reference proteome</keyword>
<dbReference type="RefSeq" id="WP_067217628.1">
    <property type="nucleotide sequence ID" value="NZ_CP046908.1"/>
</dbReference>
<dbReference type="InterPro" id="IPR051907">
    <property type="entry name" value="DoxX-like_oxidoreductase"/>
</dbReference>
<protein>
    <submittedName>
        <fullName evidence="8">DoxX family membrane protein</fullName>
    </submittedName>
    <submittedName>
        <fullName evidence="9">Putative oxidoreductase</fullName>
    </submittedName>
</protein>
<keyword evidence="4 7" id="KW-0812">Transmembrane</keyword>
<evidence type="ECO:0000313" key="8">
    <source>
        <dbReference type="EMBL" id="QGZ36704.1"/>
    </source>
</evidence>
<organism evidence="9 10">
    <name type="scientific">Stappia indica</name>
    <dbReference type="NCBI Taxonomy" id="538381"/>
    <lineage>
        <taxon>Bacteria</taxon>
        <taxon>Pseudomonadati</taxon>
        <taxon>Pseudomonadota</taxon>
        <taxon>Alphaproteobacteria</taxon>
        <taxon>Hyphomicrobiales</taxon>
        <taxon>Stappiaceae</taxon>
        <taxon>Stappia</taxon>
    </lineage>
</organism>
<dbReference type="Proteomes" id="UP000435648">
    <property type="component" value="Chromosome"/>
</dbReference>
<dbReference type="Pfam" id="PF07681">
    <property type="entry name" value="DoxX"/>
    <property type="match status" value="1"/>
</dbReference>
<comment type="similarity">
    <text evidence="2">Belongs to the DoxX family.</text>
</comment>
<evidence type="ECO:0000256" key="3">
    <source>
        <dbReference type="ARBA" id="ARBA00022475"/>
    </source>
</evidence>
<dbReference type="OrthoDB" id="9808524at2"/>
<gene>
    <name evidence="8" type="ORF">GH266_20705</name>
    <name evidence="9" type="ORF">SAMN05421512_101330</name>
</gene>
<keyword evidence="3" id="KW-1003">Cell membrane</keyword>
<keyword evidence="6 7" id="KW-0472">Membrane</keyword>
<feature type="transmembrane region" description="Helical" evidence="7">
    <location>
        <begin position="7"/>
        <end position="25"/>
    </location>
</feature>